<evidence type="ECO:0000256" key="1">
    <source>
        <dbReference type="SAM" id="SignalP"/>
    </source>
</evidence>
<dbReference type="PANTHER" id="PTHR30035:SF1">
    <property type="entry name" value="AB HYDROLASE-1 DOMAIN-CONTAINING PROTEIN"/>
    <property type="match status" value="1"/>
</dbReference>
<name>A0A6M8FIE8_9GAMM</name>
<feature type="signal peptide" evidence="1">
    <location>
        <begin position="1"/>
        <end position="22"/>
    </location>
</feature>
<keyword evidence="2" id="KW-0418">Kinase</keyword>
<keyword evidence="3" id="KW-1185">Reference proteome</keyword>
<feature type="chain" id="PRO_5026932020" evidence="1">
    <location>
        <begin position="23"/>
        <end position="432"/>
    </location>
</feature>
<gene>
    <name evidence="2" type="ORF">HNE05_10605</name>
</gene>
<dbReference type="EMBL" id="CP053697">
    <property type="protein sequence ID" value="QKE63790.1"/>
    <property type="molecule type" value="Genomic_DNA"/>
</dbReference>
<dbReference type="PANTHER" id="PTHR30035">
    <property type="entry name" value="LIPOPROTEIN VACJ-RELATED"/>
    <property type="match status" value="1"/>
</dbReference>
<dbReference type="Gene3D" id="3.40.50.1820">
    <property type="entry name" value="alpha/beta hydrolase"/>
    <property type="match status" value="1"/>
</dbReference>
<dbReference type="InterPro" id="IPR029058">
    <property type="entry name" value="AB_hydrolase_fold"/>
</dbReference>
<keyword evidence="2" id="KW-0808">Transferase</keyword>
<protein>
    <submittedName>
        <fullName evidence="2">Serine/threonine protein kinase</fullName>
    </submittedName>
</protein>
<keyword evidence="2" id="KW-0723">Serine/threonine-protein kinase</keyword>
<dbReference type="InterPro" id="IPR007428">
    <property type="entry name" value="MlaA"/>
</dbReference>
<dbReference type="AlphaFoldDB" id="A0A6M8FIE8"/>
<keyword evidence="1" id="KW-0732">Signal</keyword>
<accession>A0A6M8FIE8</accession>
<dbReference type="Proteomes" id="UP000501379">
    <property type="component" value="Chromosome"/>
</dbReference>
<evidence type="ECO:0000313" key="2">
    <source>
        <dbReference type="EMBL" id="QKE63790.1"/>
    </source>
</evidence>
<dbReference type="GO" id="GO:0016020">
    <property type="term" value="C:membrane"/>
    <property type="evidence" value="ECO:0007669"/>
    <property type="project" value="InterPro"/>
</dbReference>
<proteinExistence type="predicted"/>
<dbReference type="RefSeq" id="WP_173207955.1">
    <property type="nucleotide sequence ID" value="NZ_CP053697.2"/>
</dbReference>
<dbReference type="SUPFAM" id="SSF53474">
    <property type="entry name" value="alpha/beta-Hydrolases"/>
    <property type="match status" value="1"/>
</dbReference>
<reference evidence="2" key="1">
    <citation type="submission" date="2020-07" db="EMBL/GenBank/DDBJ databases">
        <title>Nitrate ammonifying Pseudomonas campi sp. nov. isolated from German agricultural grassland.</title>
        <authorList>
            <person name="Timsy T."/>
            <person name="Ulrich A."/>
            <person name="Spanner T."/>
            <person name="Foesel B."/>
            <person name="Kolb S."/>
            <person name="Horn M.A."/>
            <person name="Behrendt U."/>
        </authorList>
    </citation>
    <scope>NUCLEOTIDE SEQUENCE</scope>
    <source>
        <strain evidence="2">S1-A32-2</strain>
    </source>
</reference>
<dbReference type="GO" id="GO:0004674">
    <property type="term" value="F:protein serine/threonine kinase activity"/>
    <property type="evidence" value="ECO:0007669"/>
    <property type="project" value="UniProtKB-KW"/>
</dbReference>
<evidence type="ECO:0000313" key="3">
    <source>
        <dbReference type="Proteomes" id="UP000501379"/>
    </source>
</evidence>
<dbReference type="KEGG" id="pcam:HNE05_10605"/>
<organism evidence="2 3">
    <name type="scientific">Aquipseudomonas campi</name>
    <dbReference type="NCBI Taxonomy" id="2731681"/>
    <lineage>
        <taxon>Bacteria</taxon>
        <taxon>Pseudomonadati</taxon>
        <taxon>Pseudomonadota</taxon>
        <taxon>Gammaproteobacteria</taxon>
        <taxon>Pseudomonadales</taxon>
        <taxon>Pseudomonadaceae</taxon>
        <taxon>Aquipseudomonas</taxon>
    </lineage>
</organism>
<sequence length="432" mass="48553">MLRLPILAVFLGNLFSIAAVQAADIDAASYGYPLSNPFEATIASTPPALRPELPSDEDIDQADYDIQLRPEREFELPENFWPVTKLRYRMAQQDGRAPLIFIIAGTGANYASGKTEDLKRLFYGAGYHVVQLSSPTSYDFMSAASRSATPGISRDDAEDLYRAMMAVRAQHPKLEVSDYHLTGYSLGGLQAAFVSELDERMRSFNFKRVLLLNPPVNLYTSVSNLDRLVQTRVKGIDSGTTYFEQVLEKLARYFQQEGRIDINDAMLRDFLQSDEQLSNEQLAMLIGSSFRFSSADIAFTSDLINRRGLITPPQYPITDRTSLTPFFKRALQCDFDCYMAEQLIPHWRTKNEGGSLPQLIDQVSLYALEDYLKSSSKVAVMHNADDVILGPGDIGFLRRTFGERLTLYPLGGHCGNLNYRVNSDAMLEFFRG</sequence>